<dbReference type="AlphaFoldDB" id="A0A7Z0MNS0"/>
<feature type="signal peptide" evidence="1">
    <location>
        <begin position="1"/>
        <end position="24"/>
    </location>
</feature>
<dbReference type="SUPFAM" id="SSF103247">
    <property type="entry name" value="TT1751-like"/>
    <property type="match status" value="1"/>
</dbReference>
<dbReference type="PANTHER" id="PTHR38342:SF1">
    <property type="entry name" value="SLR5037 PROTEIN"/>
    <property type="match status" value="1"/>
</dbReference>
<evidence type="ECO:0000313" key="3">
    <source>
        <dbReference type="EMBL" id="NYT47086.1"/>
    </source>
</evidence>
<evidence type="ECO:0000256" key="1">
    <source>
        <dbReference type="SAM" id="SignalP"/>
    </source>
</evidence>
<keyword evidence="1" id="KW-0732">Signal</keyword>
<reference evidence="3 4" key="1">
    <citation type="submission" date="2020-05" db="EMBL/GenBank/DDBJ databases">
        <title>Horizontal transmission and recombination maintain forever young bacterial symbiont genomes.</title>
        <authorList>
            <person name="Russell S.L."/>
            <person name="Pepper-Tunick E."/>
            <person name="Svedberg J."/>
            <person name="Byrne A."/>
            <person name="Ruelas Castillo J."/>
            <person name="Vollmers C."/>
            <person name="Beinart R.A."/>
            <person name="Corbett-Detig R."/>
        </authorList>
    </citation>
    <scope>NUCLEOTIDE SEQUENCE [LARGE SCALE GENOMIC DNA]</scope>
    <source>
        <strain evidence="3">4727-3</strain>
    </source>
</reference>
<gene>
    <name evidence="3" type="ORF">H0A75_05240</name>
</gene>
<feature type="chain" id="PRO_5031231877" evidence="1">
    <location>
        <begin position="25"/>
        <end position="156"/>
    </location>
</feature>
<name>A0A7Z0MNS0_9GAMM</name>
<protein>
    <submittedName>
        <fullName evidence="3">DUF302 domain-containing protein</fullName>
    </submittedName>
</protein>
<evidence type="ECO:0000259" key="2">
    <source>
        <dbReference type="Pfam" id="PF03625"/>
    </source>
</evidence>
<evidence type="ECO:0000313" key="4">
    <source>
        <dbReference type="Proteomes" id="UP000537890"/>
    </source>
</evidence>
<dbReference type="InterPro" id="IPR035923">
    <property type="entry name" value="TT1751-like_sf"/>
</dbReference>
<proteinExistence type="predicted"/>
<dbReference type="Pfam" id="PF03625">
    <property type="entry name" value="DUF302"/>
    <property type="match status" value="1"/>
</dbReference>
<dbReference type="EMBL" id="JACCHS010000079">
    <property type="protein sequence ID" value="NYT47086.1"/>
    <property type="molecule type" value="Genomic_DNA"/>
</dbReference>
<dbReference type="PROSITE" id="PS51257">
    <property type="entry name" value="PROKAR_LIPOPROTEIN"/>
    <property type="match status" value="1"/>
</dbReference>
<comment type="caution">
    <text evidence="3">The sequence shown here is derived from an EMBL/GenBank/DDBJ whole genome shotgun (WGS) entry which is preliminary data.</text>
</comment>
<accession>A0A7Z0MNS0</accession>
<dbReference type="PANTHER" id="PTHR38342">
    <property type="entry name" value="SLR5037 PROTEIN"/>
    <property type="match status" value="1"/>
</dbReference>
<dbReference type="InterPro" id="IPR005180">
    <property type="entry name" value="DUF302"/>
</dbReference>
<organism evidence="3 4">
    <name type="scientific">Candidatus Methanofishera endochildressiae</name>
    <dbReference type="NCBI Taxonomy" id="2738884"/>
    <lineage>
        <taxon>Bacteria</taxon>
        <taxon>Pseudomonadati</taxon>
        <taxon>Pseudomonadota</taxon>
        <taxon>Gammaproteobacteria</taxon>
        <taxon>Candidatus Methanofishera</taxon>
    </lineage>
</organism>
<feature type="domain" description="DUF302" evidence="2">
    <location>
        <begin position="70"/>
        <end position="124"/>
    </location>
</feature>
<dbReference type="CDD" id="cd14797">
    <property type="entry name" value="DUF302"/>
    <property type="match status" value="1"/>
</dbReference>
<dbReference type="Gene3D" id="3.30.310.70">
    <property type="entry name" value="TT1751-like domain"/>
    <property type="match status" value="1"/>
</dbReference>
<dbReference type="Proteomes" id="UP000537890">
    <property type="component" value="Unassembled WGS sequence"/>
</dbReference>
<sequence length="156" mass="17708">MILIPVKKTVVLLLSTCLIFIGCAQTPKGEFIPYYQAETNKPYADVLAELEIAISEQNFRITGHSRVGKVIRDRGSKDFPEYDTLQFCNLTHAKTLLLMSPHAVRFMPCNIVTYQYHGKTIVRTHLMPTDSDDPELNAFLENMNSVLKEIVDFAVE</sequence>